<dbReference type="Pfam" id="PF13239">
    <property type="entry name" value="2TM"/>
    <property type="match status" value="1"/>
</dbReference>
<dbReference type="InterPro" id="IPR025698">
    <property type="entry name" value="2TM_dom"/>
</dbReference>
<feature type="transmembrane region" description="Helical" evidence="1">
    <location>
        <begin position="56"/>
        <end position="77"/>
    </location>
</feature>
<keyword evidence="4" id="KW-1185">Reference proteome</keyword>
<name>A0ABW3CUE0_9FLAO</name>
<accession>A0ABW3CUE0</accession>
<keyword evidence="1" id="KW-1133">Transmembrane helix</keyword>
<feature type="transmembrane region" description="Helical" evidence="1">
    <location>
        <begin position="21"/>
        <end position="44"/>
    </location>
</feature>
<keyword evidence="1" id="KW-0472">Membrane</keyword>
<dbReference type="Proteomes" id="UP001596978">
    <property type="component" value="Unassembled WGS sequence"/>
</dbReference>
<dbReference type="RefSeq" id="WP_386402706.1">
    <property type="nucleotide sequence ID" value="NZ_JBHTJH010000002.1"/>
</dbReference>
<protein>
    <submittedName>
        <fullName evidence="3">2TM domain-containing protein</fullName>
    </submittedName>
</protein>
<proteinExistence type="predicted"/>
<organism evidence="3 4">
    <name type="scientific">Sungkyunkwania multivorans</name>
    <dbReference type="NCBI Taxonomy" id="1173618"/>
    <lineage>
        <taxon>Bacteria</taxon>
        <taxon>Pseudomonadati</taxon>
        <taxon>Bacteroidota</taxon>
        <taxon>Flavobacteriia</taxon>
        <taxon>Flavobacteriales</taxon>
        <taxon>Flavobacteriaceae</taxon>
        <taxon>Sungkyunkwania</taxon>
    </lineage>
</organism>
<reference evidence="4" key="1">
    <citation type="journal article" date="2019" name="Int. J. Syst. Evol. Microbiol.">
        <title>The Global Catalogue of Microorganisms (GCM) 10K type strain sequencing project: providing services to taxonomists for standard genome sequencing and annotation.</title>
        <authorList>
            <consortium name="The Broad Institute Genomics Platform"/>
            <consortium name="The Broad Institute Genome Sequencing Center for Infectious Disease"/>
            <person name="Wu L."/>
            <person name="Ma J."/>
        </authorList>
    </citation>
    <scope>NUCLEOTIDE SEQUENCE [LARGE SCALE GENOMIC DNA]</scope>
    <source>
        <strain evidence="4">CCUG 62952</strain>
    </source>
</reference>
<evidence type="ECO:0000256" key="1">
    <source>
        <dbReference type="SAM" id="Phobius"/>
    </source>
</evidence>
<evidence type="ECO:0000313" key="3">
    <source>
        <dbReference type="EMBL" id="MFD0860832.1"/>
    </source>
</evidence>
<sequence>MENYIKEDRYLKAKERVNELRGFYIHLTTYTIIIGGLAVINFAVDGLRYPWFLWAAFGWGIGLALHALRTFNVFPFFGKSWEDRKIKEFIKKDEERYNDLNRK</sequence>
<gene>
    <name evidence="3" type="ORF">ACFQ1M_01320</name>
</gene>
<evidence type="ECO:0000313" key="4">
    <source>
        <dbReference type="Proteomes" id="UP001596978"/>
    </source>
</evidence>
<feature type="domain" description="2TM" evidence="2">
    <location>
        <begin position="12"/>
        <end position="90"/>
    </location>
</feature>
<evidence type="ECO:0000259" key="2">
    <source>
        <dbReference type="Pfam" id="PF13239"/>
    </source>
</evidence>
<comment type="caution">
    <text evidence="3">The sequence shown here is derived from an EMBL/GenBank/DDBJ whole genome shotgun (WGS) entry which is preliminary data.</text>
</comment>
<dbReference type="EMBL" id="JBHTJH010000002">
    <property type="protein sequence ID" value="MFD0860832.1"/>
    <property type="molecule type" value="Genomic_DNA"/>
</dbReference>
<keyword evidence="1" id="KW-0812">Transmembrane</keyword>